<accession>A0ABX0IPG0</accession>
<sequence>MKQFITVAIFNFPHETFILKNLLENEGISHFFENETLVAIDPFASIAYGGIKLKVHPNDLERTKVILDRFKNDNHLKIV</sequence>
<dbReference type="EMBL" id="VEVQ02000004">
    <property type="protein sequence ID" value="NHN25583.1"/>
    <property type="molecule type" value="Genomic_DNA"/>
</dbReference>
<proteinExistence type="predicted"/>
<organism evidence="1 2">
    <name type="scientific">Flavobacterium jejuense</name>
    <dbReference type="NCBI Taxonomy" id="1544455"/>
    <lineage>
        <taxon>Bacteria</taxon>
        <taxon>Pseudomonadati</taxon>
        <taxon>Bacteroidota</taxon>
        <taxon>Flavobacteriia</taxon>
        <taxon>Flavobacteriales</taxon>
        <taxon>Flavobacteriaceae</taxon>
        <taxon>Flavobacterium</taxon>
    </lineage>
</organism>
<dbReference type="Proteomes" id="UP000817854">
    <property type="component" value="Unassembled WGS sequence"/>
</dbReference>
<protein>
    <submittedName>
        <fullName evidence="1">DUF2007 domain-containing protein</fullName>
    </submittedName>
</protein>
<comment type="caution">
    <text evidence="1">The sequence shown here is derived from an EMBL/GenBank/DDBJ whole genome shotgun (WGS) entry which is preliminary data.</text>
</comment>
<dbReference type="RefSeq" id="WP_140961884.1">
    <property type="nucleotide sequence ID" value="NZ_VEVQ02000004.1"/>
</dbReference>
<keyword evidence="2" id="KW-1185">Reference proteome</keyword>
<name>A0ABX0IPG0_9FLAO</name>
<reference evidence="1" key="1">
    <citation type="submission" date="2019-05" db="EMBL/GenBank/DDBJ databases">
        <authorList>
            <person name="Lianzixin W."/>
        </authorList>
    </citation>
    <scope>NUCLEOTIDE SEQUENCE</scope>
    <source>
        <strain evidence="1">EC11</strain>
    </source>
</reference>
<evidence type="ECO:0000313" key="1">
    <source>
        <dbReference type="EMBL" id="NHN25583.1"/>
    </source>
</evidence>
<gene>
    <name evidence="1" type="ORF">FIA58_007830</name>
</gene>
<evidence type="ECO:0000313" key="2">
    <source>
        <dbReference type="Proteomes" id="UP000817854"/>
    </source>
</evidence>
<reference evidence="1" key="2">
    <citation type="submission" date="2020-02" db="EMBL/GenBank/DDBJ databases">
        <title>Flavobacterium profundi sp. nov., isolated from a deep-sea seamount.</title>
        <authorList>
            <person name="Zhang D.-C."/>
        </authorList>
    </citation>
    <scope>NUCLEOTIDE SEQUENCE</scope>
    <source>
        <strain evidence="1">EC11</strain>
    </source>
</reference>